<feature type="domain" description="Integrase catalytic" evidence="9">
    <location>
        <begin position="1332"/>
        <end position="1428"/>
    </location>
</feature>
<feature type="region of interest" description="Disordered" evidence="7">
    <location>
        <begin position="301"/>
        <end position="324"/>
    </location>
</feature>
<sequence length="1442" mass="165153">MGGRKFTRMEKHGTKLSKIDRILMSHHFTSKWPNVQLIALPCDLSDHCPLMLKSHSVDCLIPFKFFNSWVLNKDLPHIVSESWSSYHDPITLKHPTNIVKKKLQTLKHRIKNWRNNVCSINDTLIRNVKTKVDILECKAETSALSSLEIEERLSLIKQLEDAKHIKRLDLMQKAKIKWAIEGMKTRKMENLDKRLPQFDICFGSHEWVQFKIERGLRQGIKVGSNKVDISHLQYADDALIIGTYNFSLSKAPKCVINYLEKLRRTFFWGGYIDRNKMAWVSWKKVLRFSPSAKIQAIIPGPVEREGPEGTDDREETHPSLTKEHIEGHVSTLKSLVKSHNRRNKGDPIRLDFKLEDTEVQDHNFVKGREVIVEDLRKPFKEARRMPPTRRIIEFMGPEYKMLNNIKLYNGTTNPEDHLSRFASAANSGEWPMHVWCWMFHQTLDGSVRGWFKRLPPDSINQWADLREAFAARFFVRRACFKKPHEITKIIKRSNESFTAFKERWTVETGFIMGVPEVMKISLFMDSVKHMPALNSPKRKRESPIARYPCHPTEETFGRFGTRVRGNREEMTIKTGIGKRHVSHGHTKQLQSPISFSEGRVQPESRLEMALESRKLNHLVKDVRRGGRGPHGQDDPQPPKIINVISVNSVKDKNRKVKETMESWMNIFITFSAISAEDVFEEPLIVEAEVEGYLVMRVYVDEGSSVKVMFEHCFEKLNPKIKAGLRDTQTDLVGFAREVSNPLGKIDLEARFKYSLSHSLHHSRNDEVPNSKRGSYGGYSDAHHCGVQTVRKETTGRTDMTGVPRWIIEHALNVNPSLDPVCQKRRTFSMEKSGVVTNEVAEWVKAGIVRPVKYPTNFEAYVDDMVIKNRDEKMLLADISETFDNLKKINMKLNPKKCSFGVEEGKFLGYMVTLEGIRANPRKKKALADLQSLRTLKEIQSLSGKLAVLNQFLAKSAERTPNEAGRNYAPMEKLDLALFHMTRRLRRYFKAHPVKVITDQPIKNILNNTETFGKLAKYAVELGAYNITFIPRNAVKGQVLEDFLSELPKGEKEELYFRMSEVPLEKDDTESWTLFTDGASSPKGLGAGLVLIGPSESGIEYTYALRLTFPSTNNEAKYEALLAGLRIARQMNISNIEVKVDSKLVASQINGIYKASKDSMIKYLAKAYEYASEFKSFSIKNIHRNMNQKADVLSKLASVAFNHLKKEVLVEVLIERSTKGQEIHTIVEEEGDNWMTPIRRCLEEGIWPKDKNKARCLRAKIGQYAMKSEILFKKGYLVPMLRCVGPLQANYVIWEIHMGSCGMHMGPRAVVRKAIKQGYYCPTMHEDAKKRFGLPQIIVTNNGAQLVNDPFKSWRRRFEIHQMNTVVAHPQADGLVERANRSLMEGIKTRLGREKAGWVDELPNVLWAYQPSIKKSDGETPFSLTYGSEVVIPAEIGIPLIEL</sequence>
<keyword evidence="6 10" id="KW-0695">RNA-directed DNA polymerase</keyword>
<dbReference type="PANTHER" id="PTHR48475">
    <property type="entry name" value="RIBONUCLEASE H"/>
    <property type="match status" value="1"/>
</dbReference>
<feature type="domain" description="RNase H type-1" evidence="8">
    <location>
        <begin position="1067"/>
        <end position="1198"/>
    </location>
</feature>
<dbReference type="GO" id="GO:0004523">
    <property type="term" value="F:RNA-DNA hybrid ribonuclease activity"/>
    <property type="evidence" value="ECO:0007669"/>
    <property type="project" value="InterPro"/>
</dbReference>
<dbReference type="SUPFAM" id="SSF56672">
    <property type="entry name" value="DNA/RNA polymerases"/>
    <property type="match status" value="1"/>
</dbReference>
<dbReference type="InterPro" id="IPR012337">
    <property type="entry name" value="RNaseH-like_sf"/>
</dbReference>
<dbReference type="InterPro" id="IPR043502">
    <property type="entry name" value="DNA/RNA_pol_sf"/>
</dbReference>
<gene>
    <name evidence="10" type="ORF">Tci_327106</name>
</gene>
<keyword evidence="1" id="KW-0808">Transferase</keyword>
<evidence type="ECO:0000256" key="1">
    <source>
        <dbReference type="ARBA" id="ARBA00022679"/>
    </source>
</evidence>
<keyword evidence="5" id="KW-0378">Hydrolase</keyword>
<dbReference type="PROSITE" id="PS50994">
    <property type="entry name" value="INTEGRASE"/>
    <property type="match status" value="1"/>
</dbReference>
<protein>
    <submittedName>
        <fullName evidence="10">Reverse transcriptase domain-containing protein</fullName>
    </submittedName>
</protein>
<dbReference type="GO" id="GO:0015074">
    <property type="term" value="P:DNA integration"/>
    <property type="evidence" value="ECO:0007669"/>
    <property type="project" value="InterPro"/>
</dbReference>
<keyword evidence="3" id="KW-0540">Nuclease</keyword>
<dbReference type="SUPFAM" id="SSF53098">
    <property type="entry name" value="Ribonuclease H-like"/>
    <property type="match status" value="2"/>
</dbReference>
<dbReference type="InterPro" id="IPR000477">
    <property type="entry name" value="RT_dom"/>
</dbReference>
<dbReference type="InterPro" id="IPR001584">
    <property type="entry name" value="Integrase_cat-core"/>
</dbReference>
<dbReference type="Pfam" id="PF13456">
    <property type="entry name" value="RVT_3"/>
    <property type="match status" value="1"/>
</dbReference>
<dbReference type="InterPro" id="IPR005162">
    <property type="entry name" value="Retrotrans_gag_dom"/>
</dbReference>
<dbReference type="InterPro" id="IPR036397">
    <property type="entry name" value="RNaseH_sf"/>
</dbReference>
<dbReference type="InterPro" id="IPR043128">
    <property type="entry name" value="Rev_trsase/Diguanyl_cyclase"/>
</dbReference>
<evidence type="ECO:0000313" key="10">
    <source>
        <dbReference type="EMBL" id="GEX55131.1"/>
    </source>
</evidence>
<name>A0A699H6G0_TANCI</name>
<dbReference type="PANTHER" id="PTHR48475:SF2">
    <property type="entry name" value="RIBONUCLEASE H"/>
    <property type="match status" value="1"/>
</dbReference>
<dbReference type="InterPro" id="IPR036691">
    <property type="entry name" value="Endo/exonu/phosph_ase_sf"/>
</dbReference>
<evidence type="ECO:0000256" key="2">
    <source>
        <dbReference type="ARBA" id="ARBA00022695"/>
    </source>
</evidence>
<comment type="caution">
    <text evidence="10">The sequence shown here is derived from an EMBL/GenBank/DDBJ whole genome shotgun (WGS) entry which is preliminary data.</text>
</comment>
<evidence type="ECO:0000259" key="9">
    <source>
        <dbReference type="PROSITE" id="PS50994"/>
    </source>
</evidence>
<dbReference type="GO" id="GO:0003964">
    <property type="term" value="F:RNA-directed DNA polymerase activity"/>
    <property type="evidence" value="ECO:0007669"/>
    <property type="project" value="UniProtKB-KW"/>
</dbReference>
<accession>A0A699H6G0</accession>
<evidence type="ECO:0000256" key="3">
    <source>
        <dbReference type="ARBA" id="ARBA00022722"/>
    </source>
</evidence>
<evidence type="ECO:0000256" key="6">
    <source>
        <dbReference type="ARBA" id="ARBA00022918"/>
    </source>
</evidence>
<dbReference type="Gene3D" id="3.30.70.270">
    <property type="match status" value="1"/>
</dbReference>
<evidence type="ECO:0000256" key="4">
    <source>
        <dbReference type="ARBA" id="ARBA00022759"/>
    </source>
</evidence>
<dbReference type="Pfam" id="PF03732">
    <property type="entry name" value="Retrotrans_gag"/>
    <property type="match status" value="1"/>
</dbReference>
<evidence type="ECO:0000259" key="8">
    <source>
        <dbReference type="PROSITE" id="PS50879"/>
    </source>
</evidence>
<dbReference type="Gene3D" id="3.60.10.10">
    <property type="entry name" value="Endonuclease/exonuclease/phosphatase"/>
    <property type="match status" value="1"/>
</dbReference>
<proteinExistence type="predicted"/>
<dbReference type="Pfam" id="PF00078">
    <property type="entry name" value="RVT_1"/>
    <property type="match status" value="1"/>
</dbReference>
<dbReference type="PROSITE" id="PS50879">
    <property type="entry name" value="RNASE_H_1"/>
    <property type="match status" value="1"/>
</dbReference>
<dbReference type="Pfam" id="PF17917">
    <property type="entry name" value="RT_RNaseH"/>
    <property type="match status" value="1"/>
</dbReference>
<dbReference type="GO" id="GO:0003676">
    <property type="term" value="F:nucleic acid binding"/>
    <property type="evidence" value="ECO:0007669"/>
    <property type="project" value="InterPro"/>
</dbReference>
<keyword evidence="2" id="KW-0548">Nucleotidyltransferase</keyword>
<dbReference type="EMBL" id="BKCJ010115094">
    <property type="protein sequence ID" value="GEX55131.1"/>
    <property type="molecule type" value="Genomic_DNA"/>
</dbReference>
<keyword evidence="4" id="KW-0255">Endonuclease</keyword>
<reference evidence="10" key="1">
    <citation type="journal article" date="2019" name="Sci. Rep.">
        <title>Draft genome of Tanacetum cinerariifolium, the natural source of mosquito coil.</title>
        <authorList>
            <person name="Yamashiro T."/>
            <person name="Shiraishi A."/>
            <person name="Satake H."/>
            <person name="Nakayama K."/>
        </authorList>
    </citation>
    <scope>NUCLEOTIDE SEQUENCE</scope>
</reference>
<dbReference type="CDD" id="cd09279">
    <property type="entry name" value="RNase_HI_like"/>
    <property type="match status" value="1"/>
</dbReference>
<dbReference type="Gene3D" id="3.30.420.10">
    <property type="entry name" value="Ribonuclease H-like superfamily/Ribonuclease H"/>
    <property type="match status" value="2"/>
</dbReference>
<evidence type="ECO:0000256" key="7">
    <source>
        <dbReference type="SAM" id="MobiDB-lite"/>
    </source>
</evidence>
<dbReference type="InterPro" id="IPR041373">
    <property type="entry name" value="RT_RNaseH"/>
</dbReference>
<feature type="region of interest" description="Disordered" evidence="7">
    <location>
        <begin position="534"/>
        <end position="557"/>
    </location>
</feature>
<organism evidence="10">
    <name type="scientific">Tanacetum cinerariifolium</name>
    <name type="common">Dalmatian daisy</name>
    <name type="synonym">Chrysanthemum cinerariifolium</name>
    <dbReference type="NCBI Taxonomy" id="118510"/>
    <lineage>
        <taxon>Eukaryota</taxon>
        <taxon>Viridiplantae</taxon>
        <taxon>Streptophyta</taxon>
        <taxon>Embryophyta</taxon>
        <taxon>Tracheophyta</taxon>
        <taxon>Spermatophyta</taxon>
        <taxon>Magnoliopsida</taxon>
        <taxon>eudicotyledons</taxon>
        <taxon>Gunneridae</taxon>
        <taxon>Pentapetalae</taxon>
        <taxon>asterids</taxon>
        <taxon>campanulids</taxon>
        <taxon>Asterales</taxon>
        <taxon>Asteraceae</taxon>
        <taxon>Asteroideae</taxon>
        <taxon>Anthemideae</taxon>
        <taxon>Anthemidinae</taxon>
        <taxon>Tanacetum</taxon>
    </lineage>
</organism>
<feature type="compositionally biased region" description="Basic and acidic residues" evidence="7">
    <location>
        <begin position="314"/>
        <end position="324"/>
    </location>
</feature>
<evidence type="ECO:0000256" key="5">
    <source>
        <dbReference type="ARBA" id="ARBA00022801"/>
    </source>
</evidence>
<dbReference type="InterPro" id="IPR002156">
    <property type="entry name" value="RNaseH_domain"/>
</dbReference>